<evidence type="ECO:0000256" key="8">
    <source>
        <dbReference type="SAM" id="Coils"/>
    </source>
</evidence>
<evidence type="ECO:0000256" key="6">
    <source>
        <dbReference type="ARBA" id="ARBA00023136"/>
    </source>
</evidence>
<comment type="similarity">
    <text evidence="2">Belongs to the MotB family.</text>
</comment>
<dbReference type="NCBIfam" id="NF006548">
    <property type="entry name" value="PRK09041.1"/>
    <property type="match status" value="1"/>
</dbReference>
<dbReference type="RefSeq" id="WP_116301008.1">
    <property type="nucleotide sequence ID" value="NZ_NFZV01000002.1"/>
</dbReference>
<dbReference type="CDD" id="cd07185">
    <property type="entry name" value="OmpA_C-like"/>
    <property type="match status" value="1"/>
</dbReference>
<evidence type="ECO:0000259" key="10">
    <source>
        <dbReference type="PROSITE" id="PS51123"/>
    </source>
</evidence>
<name>A0A3E0X318_9GAMM</name>
<dbReference type="InterPro" id="IPR050330">
    <property type="entry name" value="Bact_OuterMem_StrucFunc"/>
</dbReference>
<sequence>MDEKSQPIVIKRVKKSIHGGHGGSWKVAFADFMTAMFAMFLVLWLVAVMEAPQREGIAEYFRNPNPPGGQSGVSRSIIDLQGGSDTVIDLGPIPNEPMSGDELEEYLLELEQERLEALQEALEEAIDRSQALEPFKDQLLLDITPEGLRIQLVDRENRPMFPLGSSEPYDYARRILEELALVLNEVPNKISIAGHTDKTPFARPREDYGNWELSSDRAHAARRAMLAGGMKEERVAQVTGLASTVLFDKENPFNPINRRISIIVLNPRAEEAITTRESRTVEGF</sequence>
<evidence type="ECO:0000256" key="4">
    <source>
        <dbReference type="ARBA" id="ARBA00022692"/>
    </source>
</evidence>
<keyword evidence="11" id="KW-0969">Cilium</keyword>
<evidence type="ECO:0000256" key="3">
    <source>
        <dbReference type="ARBA" id="ARBA00022475"/>
    </source>
</evidence>
<reference evidence="12" key="1">
    <citation type="submission" date="2017-05" db="EMBL/GenBank/DDBJ databases">
        <authorList>
            <person name="Sharma S."/>
            <person name="Sidhu C."/>
            <person name="Pinnaka A.K."/>
        </authorList>
    </citation>
    <scope>NUCLEOTIDE SEQUENCE [LARGE SCALE GENOMIC DNA]</scope>
    <source>
        <strain evidence="12">AK93</strain>
    </source>
</reference>
<accession>A0A3E0X318</accession>
<comment type="subcellular location">
    <subcellularLocation>
        <location evidence="1">Cell membrane</location>
        <topology evidence="1">Single-pass membrane protein</topology>
    </subcellularLocation>
</comment>
<feature type="transmembrane region" description="Helical" evidence="9">
    <location>
        <begin position="27"/>
        <end position="47"/>
    </location>
</feature>
<evidence type="ECO:0000256" key="5">
    <source>
        <dbReference type="ARBA" id="ARBA00022989"/>
    </source>
</evidence>
<evidence type="ECO:0000256" key="7">
    <source>
        <dbReference type="PROSITE-ProRule" id="PRU00473"/>
    </source>
</evidence>
<dbReference type="PANTHER" id="PTHR30329">
    <property type="entry name" value="STATOR ELEMENT OF FLAGELLAR MOTOR COMPLEX"/>
    <property type="match status" value="1"/>
</dbReference>
<protein>
    <submittedName>
        <fullName evidence="11">Flagellar motor protein MotB</fullName>
    </submittedName>
</protein>
<dbReference type="Proteomes" id="UP000256763">
    <property type="component" value="Unassembled WGS sequence"/>
</dbReference>
<dbReference type="Pfam" id="PF00691">
    <property type="entry name" value="OmpA"/>
    <property type="match status" value="1"/>
</dbReference>
<gene>
    <name evidence="11" type="ORF">CAL65_03605</name>
</gene>
<evidence type="ECO:0000313" key="12">
    <source>
        <dbReference type="Proteomes" id="UP000256763"/>
    </source>
</evidence>
<dbReference type="PROSITE" id="PS51123">
    <property type="entry name" value="OMPA_2"/>
    <property type="match status" value="1"/>
</dbReference>
<evidence type="ECO:0000256" key="1">
    <source>
        <dbReference type="ARBA" id="ARBA00004162"/>
    </source>
</evidence>
<dbReference type="InterPro" id="IPR025713">
    <property type="entry name" value="MotB-like_N_dom"/>
</dbReference>
<evidence type="ECO:0000256" key="2">
    <source>
        <dbReference type="ARBA" id="ARBA00008914"/>
    </source>
</evidence>
<dbReference type="Pfam" id="PF13677">
    <property type="entry name" value="MotB_plug"/>
    <property type="match status" value="1"/>
</dbReference>
<keyword evidence="4 9" id="KW-0812">Transmembrane</keyword>
<keyword evidence="12" id="KW-1185">Reference proteome</keyword>
<keyword evidence="11" id="KW-0966">Cell projection</keyword>
<evidence type="ECO:0000256" key="9">
    <source>
        <dbReference type="SAM" id="Phobius"/>
    </source>
</evidence>
<dbReference type="SUPFAM" id="SSF103088">
    <property type="entry name" value="OmpA-like"/>
    <property type="match status" value="1"/>
</dbReference>
<dbReference type="EMBL" id="NFZW01000002">
    <property type="protein sequence ID" value="RFA38993.1"/>
    <property type="molecule type" value="Genomic_DNA"/>
</dbReference>
<keyword evidence="5 9" id="KW-1133">Transmembrane helix</keyword>
<dbReference type="Gene3D" id="3.30.1330.60">
    <property type="entry name" value="OmpA-like domain"/>
    <property type="match status" value="1"/>
</dbReference>
<dbReference type="OrthoDB" id="9809186at2"/>
<keyword evidence="3" id="KW-1003">Cell membrane</keyword>
<keyword evidence="6 7" id="KW-0472">Membrane</keyword>
<dbReference type="InterPro" id="IPR036737">
    <property type="entry name" value="OmpA-like_sf"/>
</dbReference>
<proteinExistence type="inferred from homology"/>
<dbReference type="AlphaFoldDB" id="A0A3E0X318"/>
<evidence type="ECO:0000313" key="11">
    <source>
        <dbReference type="EMBL" id="RFA38993.1"/>
    </source>
</evidence>
<keyword evidence="11" id="KW-0282">Flagellum</keyword>
<organism evidence="11 12">
    <name type="scientific">Alkalilimnicola ehrlichii</name>
    <dbReference type="NCBI Taxonomy" id="351052"/>
    <lineage>
        <taxon>Bacteria</taxon>
        <taxon>Pseudomonadati</taxon>
        <taxon>Pseudomonadota</taxon>
        <taxon>Gammaproteobacteria</taxon>
        <taxon>Chromatiales</taxon>
        <taxon>Ectothiorhodospiraceae</taxon>
        <taxon>Alkalilimnicola</taxon>
    </lineage>
</organism>
<feature type="domain" description="OmpA-like" evidence="10">
    <location>
        <begin position="148"/>
        <end position="268"/>
    </location>
</feature>
<feature type="coiled-coil region" evidence="8">
    <location>
        <begin position="100"/>
        <end position="132"/>
    </location>
</feature>
<dbReference type="PANTHER" id="PTHR30329:SF21">
    <property type="entry name" value="LIPOPROTEIN YIAD-RELATED"/>
    <property type="match status" value="1"/>
</dbReference>
<comment type="caution">
    <text evidence="11">The sequence shown here is derived from an EMBL/GenBank/DDBJ whole genome shotgun (WGS) entry which is preliminary data.</text>
</comment>
<keyword evidence="8" id="KW-0175">Coiled coil</keyword>
<dbReference type="GO" id="GO:0005886">
    <property type="term" value="C:plasma membrane"/>
    <property type="evidence" value="ECO:0007669"/>
    <property type="project" value="UniProtKB-SubCell"/>
</dbReference>
<dbReference type="InterPro" id="IPR006665">
    <property type="entry name" value="OmpA-like"/>
</dbReference>